<keyword evidence="15" id="KW-1185">Reference proteome</keyword>
<dbReference type="HAMAP" id="MF_00129">
    <property type="entry name" value="MnmG_GidA"/>
    <property type="match status" value="1"/>
</dbReference>
<evidence type="ECO:0000256" key="12">
    <source>
        <dbReference type="HAMAP-Rule" id="MF_00129"/>
    </source>
</evidence>
<feature type="domain" description="tRNA uridine 5-carboxymethylaminomethyl modification enzyme C-terminal subdomain" evidence="13">
    <location>
        <begin position="544"/>
        <end position="614"/>
    </location>
</feature>
<name>A0A0U9HPA2_9BACT</name>
<dbReference type="GO" id="GO:0002098">
    <property type="term" value="P:tRNA wobble uridine modification"/>
    <property type="evidence" value="ECO:0007669"/>
    <property type="project" value="InterPro"/>
</dbReference>
<dbReference type="InterPro" id="IPR040131">
    <property type="entry name" value="MnmG_N"/>
</dbReference>
<evidence type="ECO:0000256" key="6">
    <source>
        <dbReference type="ARBA" id="ARBA00022630"/>
    </source>
</evidence>
<evidence type="ECO:0000256" key="5">
    <source>
        <dbReference type="ARBA" id="ARBA00022490"/>
    </source>
</evidence>
<evidence type="ECO:0000256" key="1">
    <source>
        <dbReference type="ARBA" id="ARBA00001974"/>
    </source>
</evidence>
<dbReference type="FunFam" id="3.50.50.60:FF:000002">
    <property type="entry name" value="tRNA uridine 5-carboxymethylaminomethyl modification enzyme MnmG"/>
    <property type="match status" value="1"/>
</dbReference>
<proteinExistence type="inferred from homology"/>
<evidence type="ECO:0000256" key="9">
    <source>
        <dbReference type="ARBA" id="ARBA00023027"/>
    </source>
</evidence>
<evidence type="ECO:0000256" key="8">
    <source>
        <dbReference type="ARBA" id="ARBA00022827"/>
    </source>
</evidence>
<dbReference type="InterPro" id="IPR049312">
    <property type="entry name" value="GIDA_C_N"/>
</dbReference>
<feature type="binding site" evidence="12">
    <location>
        <begin position="272"/>
        <end position="286"/>
    </location>
    <ligand>
        <name>NAD(+)</name>
        <dbReference type="ChEBI" id="CHEBI:57540"/>
    </ligand>
</feature>
<dbReference type="OrthoDB" id="9815560at2"/>
<evidence type="ECO:0000256" key="3">
    <source>
        <dbReference type="ARBA" id="ARBA00007653"/>
    </source>
</evidence>
<dbReference type="STRING" id="86166.TAGGR_11081"/>
<dbReference type="Proteomes" id="UP000054976">
    <property type="component" value="Unassembled WGS sequence"/>
</dbReference>
<dbReference type="Gene3D" id="1.10.10.1800">
    <property type="entry name" value="tRNA uridine 5-carboxymethylaminomethyl modification enzyme MnmG/GidA"/>
    <property type="match status" value="1"/>
</dbReference>
<dbReference type="GO" id="GO:0005829">
    <property type="term" value="C:cytosol"/>
    <property type="evidence" value="ECO:0007669"/>
    <property type="project" value="TreeGrafter"/>
</dbReference>
<reference evidence="15" key="1">
    <citation type="submission" date="2016-01" db="EMBL/GenBank/DDBJ databases">
        <title>Draft genome sequence of Thermodesulfovibrio aggregans strain TGE-P1.</title>
        <authorList>
            <person name="Sekiguchi Y."/>
            <person name="Ohashi A."/>
            <person name="Matsuura N."/>
            <person name="Tourlousse M.D."/>
        </authorList>
    </citation>
    <scope>NUCLEOTIDE SEQUENCE [LARGE SCALE GENOMIC DNA]</scope>
    <source>
        <strain evidence="15">TGE-P1</strain>
    </source>
</reference>
<accession>A0A0U9HPA2</accession>
<dbReference type="GO" id="GO:0050660">
    <property type="term" value="F:flavin adenine dinucleotide binding"/>
    <property type="evidence" value="ECO:0007669"/>
    <property type="project" value="UniProtKB-UniRule"/>
</dbReference>
<dbReference type="RefSeq" id="WP_059176299.1">
    <property type="nucleotide sequence ID" value="NZ_BCNO01000001.1"/>
</dbReference>
<dbReference type="Gene3D" id="1.10.150.570">
    <property type="entry name" value="GidA associated domain, C-terminal subdomain"/>
    <property type="match status" value="1"/>
</dbReference>
<protein>
    <recommendedName>
        <fullName evidence="4 12">tRNA uridine 5-carboxymethylaminomethyl modification enzyme MnmG</fullName>
    </recommendedName>
    <alternativeName>
        <fullName evidence="11 12">Glucose-inhibited division protein A</fullName>
    </alternativeName>
</protein>
<feature type="binding site" evidence="12">
    <location>
        <position position="180"/>
    </location>
    <ligand>
        <name>FAD</name>
        <dbReference type="ChEBI" id="CHEBI:57692"/>
    </ligand>
</feature>
<dbReference type="PANTHER" id="PTHR11806">
    <property type="entry name" value="GLUCOSE INHIBITED DIVISION PROTEIN A"/>
    <property type="match status" value="1"/>
</dbReference>
<evidence type="ECO:0000256" key="10">
    <source>
        <dbReference type="ARBA" id="ARBA00025948"/>
    </source>
</evidence>
<dbReference type="InterPro" id="IPR044920">
    <property type="entry name" value="MnmG_C_subdom_sf"/>
</dbReference>
<gene>
    <name evidence="12" type="primary">mnmG</name>
    <name evidence="12" type="synonym">gidA</name>
    <name evidence="14" type="ORF">TAGGR_11081</name>
</gene>
<evidence type="ECO:0000256" key="4">
    <source>
        <dbReference type="ARBA" id="ARBA00020461"/>
    </source>
</evidence>
<dbReference type="EMBL" id="BCNO01000001">
    <property type="protein sequence ID" value="GAQ94888.1"/>
    <property type="molecule type" value="Genomic_DNA"/>
</dbReference>
<dbReference type="NCBIfam" id="TIGR00136">
    <property type="entry name" value="mnmG_gidA"/>
    <property type="match status" value="1"/>
</dbReference>
<feature type="binding site" evidence="12">
    <location>
        <position position="125"/>
    </location>
    <ligand>
        <name>FAD</name>
        <dbReference type="ChEBI" id="CHEBI:57692"/>
    </ligand>
</feature>
<dbReference type="InterPro" id="IPR020595">
    <property type="entry name" value="MnmG-rel_CS"/>
</dbReference>
<dbReference type="PROSITE" id="PS01280">
    <property type="entry name" value="GIDA_1"/>
    <property type="match status" value="1"/>
</dbReference>
<dbReference type="FunFam" id="1.10.10.1800:FF:000001">
    <property type="entry name" value="tRNA uridine 5-carboxymethylaminomethyl modification enzyme MnmG"/>
    <property type="match status" value="1"/>
</dbReference>
<dbReference type="Pfam" id="PF21680">
    <property type="entry name" value="GIDA_C_1st"/>
    <property type="match status" value="1"/>
</dbReference>
<comment type="caution">
    <text evidence="14">The sequence shown here is derived from an EMBL/GenBank/DDBJ whole genome shotgun (WGS) entry which is preliminary data.</text>
</comment>
<evidence type="ECO:0000256" key="7">
    <source>
        <dbReference type="ARBA" id="ARBA00022694"/>
    </source>
</evidence>
<dbReference type="AlphaFoldDB" id="A0A0U9HPA2"/>
<feature type="binding site" evidence="12">
    <location>
        <position position="369"/>
    </location>
    <ligand>
        <name>FAD</name>
        <dbReference type="ChEBI" id="CHEBI:57692"/>
    </ligand>
</feature>
<evidence type="ECO:0000256" key="2">
    <source>
        <dbReference type="ARBA" id="ARBA00003717"/>
    </source>
</evidence>
<comment type="similarity">
    <text evidence="3 12">Belongs to the MnmG family.</text>
</comment>
<dbReference type="InterPro" id="IPR047001">
    <property type="entry name" value="MnmG_C_subdom"/>
</dbReference>
<dbReference type="FunFam" id="3.50.50.60:FF:000010">
    <property type="entry name" value="tRNA uridine 5-carboxymethylaminomethyl modification enzyme MnmG"/>
    <property type="match status" value="1"/>
</dbReference>
<evidence type="ECO:0000313" key="15">
    <source>
        <dbReference type="Proteomes" id="UP000054976"/>
    </source>
</evidence>
<feature type="binding site" evidence="12">
    <location>
        <begin position="13"/>
        <end position="18"/>
    </location>
    <ligand>
        <name>FAD</name>
        <dbReference type="ChEBI" id="CHEBI:57692"/>
    </ligand>
</feature>
<dbReference type="InterPro" id="IPR002218">
    <property type="entry name" value="MnmG-rel"/>
</dbReference>
<dbReference type="Pfam" id="PF13932">
    <property type="entry name" value="SAM_GIDA_C"/>
    <property type="match status" value="1"/>
</dbReference>
<dbReference type="Pfam" id="PF01134">
    <property type="entry name" value="GIDA"/>
    <property type="match status" value="1"/>
</dbReference>
<dbReference type="FunFam" id="1.10.150.570:FF:000001">
    <property type="entry name" value="tRNA uridine 5-carboxymethylaminomethyl modification enzyme MnmG"/>
    <property type="match status" value="1"/>
</dbReference>
<keyword evidence="6 12" id="KW-0285">Flavoprotein</keyword>
<keyword evidence="8 12" id="KW-0274">FAD</keyword>
<dbReference type="InterPro" id="IPR026904">
    <property type="entry name" value="MnmG_C"/>
</dbReference>
<dbReference type="PROSITE" id="PS01281">
    <property type="entry name" value="GIDA_2"/>
    <property type="match status" value="1"/>
</dbReference>
<comment type="subunit">
    <text evidence="10 12">Homodimer. Heterotetramer of two MnmE and two MnmG subunits.</text>
</comment>
<sequence length="624" mass="70023">MYREKDFDIIVIGAGHAGCEAAHACAKMGFATALFTIYLDTIAQLSCNPAIGGLAKGHLVREIDALGGIMAKVTDMAGIQFRMLNRSKGPAVWSLRAQADRILYNVYMRKLLEATENLFIKQAMVEEIVVENGKVKGVITSLGVFYGARAVIVTPGTFLNGLIHIGLDSFEAGRAGEFPSKRLSDSLKKLGLKLGRLKTGTPPRIDAKTIDFSKTEEQWGDFPPPPFSYSTKEITNPQVPCYITYTNEKTHEIILKNLDRSPLYSGKIVGIGPRYCPSIEDKVVKFREKPRHQIFLEPEGLSRKEYYANGIPTSLPYDVQVAFVRTIPGLEDAEIMRPGYAIEYDFVYPTQITHTLEVKGIEGLYLAGQINGTSGYEEAAAQGLMAGVNAALKIKGKPPLILGRDEAYIGVLIDDLVTKGTQEPYRMFTSRAEFRLLLRHDNADLRLREYGFRIGLVDEETYEKFLKKKEALEREIKRLKTTIIKPSDELNRALTYAGTTPIEEATHLDKILKRPEINYEFIKRFAPSEESLTKEIEELVEIHIKYEGYIAKQMEQVERMKQFEEKIIPEDFDFNLPGLSKEVIQKLNEVRPRTIGQAMRIPGVTPAAISILMVAIQKGAFSRK</sequence>
<keyword evidence="5 12" id="KW-0963">Cytoplasm</keyword>
<dbReference type="SUPFAM" id="SSF51905">
    <property type="entry name" value="FAD/NAD(P)-binding domain"/>
    <property type="match status" value="1"/>
</dbReference>
<dbReference type="SMART" id="SM01228">
    <property type="entry name" value="GIDA_assoc_3"/>
    <property type="match status" value="1"/>
</dbReference>
<dbReference type="InterPro" id="IPR004416">
    <property type="entry name" value="MnmG"/>
</dbReference>
<dbReference type="InterPro" id="IPR036188">
    <property type="entry name" value="FAD/NAD-bd_sf"/>
</dbReference>
<dbReference type="Gene3D" id="3.50.50.60">
    <property type="entry name" value="FAD/NAD(P)-binding domain"/>
    <property type="match status" value="2"/>
</dbReference>
<keyword evidence="7 12" id="KW-0819">tRNA processing</keyword>
<evidence type="ECO:0000256" key="11">
    <source>
        <dbReference type="ARBA" id="ARBA00031800"/>
    </source>
</evidence>
<keyword evidence="9 12" id="KW-0520">NAD</keyword>
<organism evidence="14 15">
    <name type="scientific">Thermodesulfovibrio aggregans</name>
    <dbReference type="NCBI Taxonomy" id="86166"/>
    <lineage>
        <taxon>Bacteria</taxon>
        <taxon>Pseudomonadati</taxon>
        <taxon>Nitrospirota</taxon>
        <taxon>Thermodesulfovibrionia</taxon>
        <taxon>Thermodesulfovibrionales</taxon>
        <taxon>Thermodesulfovibrionaceae</taxon>
        <taxon>Thermodesulfovibrio</taxon>
    </lineage>
</organism>
<comment type="subcellular location">
    <subcellularLocation>
        <location evidence="12">Cytoplasm</location>
    </subcellularLocation>
</comment>
<evidence type="ECO:0000313" key="14">
    <source>
        <dbReference type="EMBL" id="GAQ94888.1"/>
    </source>
</evidence>
<dbReference type="PANTHER" id="PTHR11806:SF0">
    <property type="entry name" value="PROTEIN MTO1 HOMOLOG, MITOCHONDRIAL"/>
    <property type="match status" value="1"/>
</dbReference>
<comment type="cofactor">
    <cofactor evidence="1 12">
        <name>FAD</name>
        <dbReference type="ChEBI" id="CHEBI:57692"/>
    </cofactor>
</comment>
<comment type="function">
    <text evidence="2 12">NAD-binding protein involved in the addition of a carboxymethylaminomethyl (cmnm) group at the wobble position (U34) of certain tRNAs, forming tRNA-cmnm(5)s(2)U34.</text>
</comment>
<dbReference type="GO" id="GO:0030488">
    <property type="term" value="P:tRNA methylation"/>
    <property type="evidence" value="ECO:0007669"/>
    <property type="project" value="TreeGrafter"/>
</dbReference>
<evidence type="ECO:0000259" key="13">
    <source>
        <dbReference type="SMART" id="SM01228"/>
    </source>
</evidence>